<dbReference type="SUPFAM" id="SSF52047">
    <property type="entry name" value="RNI-like"/>
    <property type="match status" value="1"/>
</dbReference>
<dbReference type="SUPFAM" id="SSF52200">
    <property type="entry name" value="Toll/Interleukin receptor TIR domain"/>
    <property type="match status" value="1"/>
</dbReference>
<dbReference type="FunFam" id="3.40.50.10140:FF:000007">
    <property type="entry name" value="Disease resistance protein (TIR-NBS-LRR class)"/>
    <property type="match status" value="1"/>
</dbReference>
<evidence type="ECO:0000313" key="9">
    <source>
        <dbReference type="EMBL" id="KAL2342213.1"/>
    </source>
</evidence>
<dbReference type="InterPro" id="IPR002182">
    <property type="entry name" value="NB-ARC"/>
</dbReference>
<dbReference type="Pfam" id="PF12799">
    <property type="entry name" value="LRR_4"/>
    <property type="match status" value="2"/>
</dbReference>
<keyword evidence="6" id="KW-0520">NAD</keyword>
<dbReference type="InterPro" id="IPR042197">
    <property type="entry name" value="Apaf_helical"/>
</dbReference>
<evidence type="ECO:0000256" key="1">
    <source>
        <dbReference type="ARBA" id="ARBA00011982"/>
    </source>
</evidence>
<gene>
    <name evidence="9" type="ORF">Fmac_010153</name>
</gene>
<sequence>MDEQQRTSSILSSSKRYEYDVFLSFRGEDTRKNFTSHLNKALNKEKIKTFIDDQVEKGDEISSALIKAIENSCISIVIFSKNYASSKWCLNELSKIMECKRAQDQIVMPVFYDIDPSHVRKHIEGYKDAFEKHKEDPRCDQWRNDLTEAANIVGWDSRNSKTEAELLDVIVENVLQKLVPKYYGKRDGLVGIKNSYEEIKSLLNIESNEVKIFGIWGMGGIGKTTLANSFYEELSPKFEGSCFLENVREKSEKGQNLCEEIFSKLSDEENRRFEASKLRWLLQRKRVIIVLDDVVDEEQLEEVIYQFYPLGPGSRVIVTTRNKKIFRLDVVTYLVPELSPHHSLELFCISAFEEKQPKDGYEDISKEVISYCGGIPLALKVVGASLRSKSKEVWKCQLNKLRSIPNMKIQKALKLSYDDLDDSLQSIFLDIACFFKGKPRDNSMFPVSEIEVLLDKSLITIHHNYNGEVIEMHDLIQDMGHEIVRQECIKHHERRSRLWKSEEVVDVLKRNKGNDVVEGIHLNLFALKETLNLSSNFLAKMTSLRIFKFDNCRSRVNIGIHLPKVLGSCSDKLEYFHWDGYYLKSLPSNFCAEQLVVLYMRDSKLKKLWDGVQNLKNLKEIDLQDSRDLIEMPDFSKAKKLERVNLRMCRSLHTLHPFILSHSNLRYLNLGGCSEIGSLSIHSKYLGELYIYGCSSLTEISITSYHLTTLNLNGVSKLESLNVNARSLLHLYLCDRSSLKKISVVSEKVTKLHLCGTDITSFSSISSLPKLEYLDLSDCKKIERLDLQSKSLRELQLNCCSSLKEISVASEELTSLELYGTAITSFSPISSLPKLEYLDLSYCRKIERLDLQSKSLEELKLNGCSSLKEISIVSDEITTLKLSSTAITSFSSISSLPKLTYLDLSDCKEIERLDLQSKSLEELKLNGCSSLKEISIISDEITTLKLSSTAITSLSSVSSLHKLTYLDLSHCKEIERLDLQSKSLEELKLNGCLSLKEISVVSDEITTLELSSVSSLPKLTYLDLSHCKEIERLDLQSKSLRELKLNGCSSLKEISVVSDEITTLELSSTAITSLSSLSSLHKLTYLDLSHCKEIERLDLHSKSFEELKLNGCSSLKEISITSDHLRELNLVGVSKLESLNVNTRSLVDLDLRRRSSLKEISVVSEEIIRLNVSDSAITSFSSISSLPKLTHLDLSYCKEIERLKLHSKSLRILKLKRCSSLKEISVTSDELTKLELSETAITSLWSSISSLPKLTYLALRDCRNLVSLPELPSALYVLRAYNCIWLETEMCQRKVLKHMLQSIVPYVHQHPPNLSNYFALPGDHVVNECKFQTAESSISISDLTMFDLSGFIYCIILSKGSLSHSHKMSVSIYQDDVHLWHTQDGRQDDYPGGLITDHVMFWYHHITKSDRITELYDHSWDVEIKFHGEQKCVKGFGVFPVYATTSGFKLEISESQSIQQEEQPCTSKRRKI</sequence>
<dbReference type="InterPro" id="IPR058192">
    <property type="entry name" value="WHD_ROQ1-like"/>
</dbReference>
<dbReference type="FunFam" id="1.10.8.430:FF:000002">
    <property type="entry name" value="Disease resistance protein (TIR-NBS-LRR class)"/>
    <property type="match status" value="1"/>
</dbReference>
<accession>A0ABD1N3K1</accession>
<keyword evidence="5" id="KW-0611">Plant defense</keyword>
<name>A0ABD1N3K1_9FABA</name>
<dbReference type="PROSITE" id="PS50104">
    <property type="entry name" value="TIR"/>
    <property type="match status" value="1"/>
</dbReference>
<dbReference type="Gene3D" id="3.40.50.300">
    <property type="entry name" value="P-loop containing nucleotide triphosphate hydrolases"/>
    <property type="match status" value="1"/>
</dbReference>
<proteinExistence type="predicted"/>
<dbReference type="PANTHER" id="PTHR11017:SF243">
    <property type="entry name" value="ADP-RIBOSYL CYCLASE_CYCLIC ADP-RIBOSE HYDROLASE"/>
    <property type="match status" value="1"/>
</dbReference>
<reference evidence="9 10" key="1">
    <citation type="submission" date="2024-08" db="EMBL/GenBank/DDBJ databases">
        <title>Insights into the chromosomal genome structure of Flemingia macrophylla.</title>
        <authorList>
            <person name="Ding Y."/>
            <person name="Zhao Y."/>
            <person name="Bi W."/>
            <person name="Wu M."/>
            <person name="Zhao G."/>
            <person name="Gong Y."/>
            <person name="Li W."/>
            <person name="Zhang P."/>
        </authorList>
    </citation>
    <scope>NUCLEOTIDE SEQUENCE [LARGE SCALE GENOMIC DNA]</scope>
    <source>
        <strain evidence="9">DYQJB</strain>
        <tissue evidence="9">Leaf</tissue>
    </source>
</reference>
<dbReference type="Gene3D" id="1.10.8.430">
    <property type="entry name" value="Helical domain of apoptotic protease-activating factors"/>
    <property type="match status" value="1"/>
</dbReference>
<dbReference type="SUPFAM" id="SSF52540">
    <property type="entry name" value="P-loop containing nucleoside triphosphate hydrolases"/>
    <property type="match status" value="1"/>
</dbReference>
<dbReference type="InterPro" id="IPR036390">
    <property type="entry name" value="WH_DNA-bd_sf"/>
</dbReference>
<evidence type="ECO:0000256" key="7">
    <source>
        <dbReference type="ARBA" id="ARBA00047304"/>
    </source>
</evidence>
<dbReference type="InterPro" id="IPR044974">
    <property type="entry name" value="Disease_R_plants"/>
</dbReference>
<dbReference type="Pfam" id="PF00931">
    <property type="entry name" value="NB-ARC"/>
    <property type="match status" value="1"/>
</dbReference>
<dbReference type="InterPro" id="IPR006553">
    <property type="entry name" value="Leu-rich_rpt_Cys-con_subtyp"/>
</dbReference>
<evidence type="ECO:0000259" key="8">
    <source>
        <dbReference type="PROSITE" id="PS50104"/>
    </source>
</evidence>
<comment type="caution">
    <text evidence="9">The sequence shown here is derived from an EMBL/GenBank/DDBJ whole genome shotgun (WGS) entry which is preliminary data.</text>
</comment>
<dbReference type="SMART" id="SM00367">
    <property type="entry name" value="LRR_CC"/>
    <property type="match status" value="8"/>
</dbReference>
<organism evidence="9 10">
    <name type="scientific">Flemingia macrophylla</name>
    <dbReference type="NCBI Taxonomy" id="520843"/>
    <lineage>
        <taxon>Eukaryota</taxon>
        <taxon>Viridiplantae</taxon>
        <taxon>Streptophyta</taxon>
        <taxon>Embryophyta</taxon>
        <taxon>Tracheophyta</taxon>
        <taxon>Spermatophyta</taxon>
        <taxon>Magnoliopsida</taxon>
        <taxon>eudicotyledons</taxon>
        <taxon>Gunneridae</taxon>
        <taxon>Pentapetalae</taxon>
        <taxon>rosids</taxon>
        <taxon>fabids</taxon>
        <taxon>Fabales</taxon>
        <taxon>Fabaceae</taxon>
        <taxon>Papilionoideae</taxon>
        <taxon>50 kb inversion clade</taxon>
        <taxon>NPAAA clade</taxon>
        <taxon>indigoferoid/millettioid clade</taxon>
        <taxon>Phaseoleae</taxon>
        <taxon>Flemingia</taxon>
    </lineage>
</organism>
<dbReference type="InterPro" id="IPR000157">
    <property type="entry name" value="TIR_dom"/>
</dbReference>
<dbReference type="GO" id="GO:0061809">
    <property type="term" value="F:NAD+ nucleosidase activity, cyclic ADP-ribose generating"/>
    <property type="evidence" value="ECO:0007669"/>
    <property type="project" value="UniProtKB-EC"/>
</dbReference>
<dbReference type="Pfam" id="PF01582">
    <property type="entry name" value="TIR"/>
    <property type="match status" value="1"/>
</dbReference>
<dbReference type="InterPro" id="IPR032675">
    <property type="entry name" value="LRR_dom_sf"/>
</dbReference>
<evidence type="ECO:0000256" key="6">
    <source>
        <dbReference type="ARBA" id="ARBA00023027"/>
    </source>
</evidence>
<protein>
    <recommendedName>
        <fullName evidence="1">ADP-ribosyl cyclase/cyclic ADP-ribose hydrolase</fullName>
        <ecNumber evidence="1">3.2.2.6</ecNumber>
    </recommendedName>
</protein>
<dbReference type="Pfam" id="PF07725">
    <property type="entry name" value="LRR_3"/>
    <property type="match status" value="1"/>
</dbReference>
<keyword evidence="10" id="KW-1185">Reference proteome</keyword>
<keyword evidence="2" id="KW-0433">Leucine-rich repeat</keyword>
<evidence type="ECO:0000256" key="5">
    <source>
        <dbReference type="ARBA" id="ARBA00022821"/>
    </source>
</evidence>
<dbReference type="EMBL" id="JBGMDY010000003">
    <property type="protein sequence ID" value="KAL2342213.1"/>
    <property type="molecule type" value="Genomic_DNA"/>
</dbReference>
<dbReference type="Pfam" id="PF23282">
    <property type="entry name" value="WHD_ROQ1"/>
    <property type="match status" value="1"/>
</dbReference>
<dbReference type="EC" id="3.2.2.6" evidence="1"/>
<dbReference type="InterPro" id="IPR025875">
    <property type="entry name" value="Leu-rich_rpt_4"/>
</dbReference>
<dbReference type="PRINTS" id="PR00364">
    <property type="entry name" value="DISEASERSIST"/>
</dbReference>
<feature type="domain" description="TIR" evidence="8">
    <location>
        <begin position="17"/>
        <end position="178"/>
    </location>
</feature>
<evidence type="ECO:0000256" key="4">
    <source>
        <dbReference type="ARBA" id="ARBA00022801"/>
    </source>
</evidence>
<evidence type="ECO:0000256" key="2">
    <source>
        <dbReference type="ARBA" id="ARBA00022614"/>
    </source>
</evidence>
<dbReference type="Proteomes" id="UP001603857">
    <property type="component" value="Unassembled WGS sequence"/>
</dbReference>
<keyword evidence="3" id="KW-0677">Repeat</keyword>
<evidence type="ECO:0000256" key="3">
    <source>
        <dbReference type="ARBA" id="ARBA00022737"/>
    </source>
</evidence>
<dbReference type="Gene3D" id="3.40.50.10140">
    <property type="entry name" value="Toll/interleukin-1 receptor homology (TIR) domain"/>
    <property type="match status" value="1"/>
</dbReference>
<dbReference type="PANTHER" id="PTHR11017">
    <property type="entry name" value="LEUCINE-RICH REPEAT-CONTAINING PROTEIN"/>
    <property type="match status" value="1"/>
</dbReference>
<dbReference type="Pfam" id="PF23952">
    <property type="entry name" value="LRR_EndoS"/>
    <property type="match status" value="2"/>
</dbReference>
<dbReference type="GO" id="GO:0006952">
    <property type="term" value="P:defense response"/>
    <property type="evidence" value="ECO:0007669"/>
    <property type="project" value="UniProtKB-KW"/>
</dbReference>
<keyword evidence="4" id="KW-0378">Hydrolase</keyword>
<dbReference type="InterPro" id="IPR011713">
    <property type="entry name" value="Leu-rich_rpt_3"/>
</dbReference>
<dbReference type="SUPFAM" id="SSF52058">
    <property type="entry name" value="L domain-like"/>
    <property type="match status" value="2"/>
</dbReference>
<dbReference type="SMART" id="SM00255">
    <property type="entry name" value="TIR"/>
    <property type="match status" value="1"/>
</dbReference>
<dbReference type="InterPro" id="IPR035897">
    <property type="entry name" value="Toll_tir_struct_dom_sf"/>
</dbReference>
<dbReference type="SUPFAM" id="SSF46785">
    <property type="entry name" value="Winged helix' DNA-binding domain"/>
    <property type="match status" value="1"/>
</dbReference>
<dbReference type="Gene3D" id="3.80.10.10">
    <property type="entry name" value="Ribonuclease Inhibitor"/>
    <property type="match status" value="5"/>
</dbReference>
<evidence type="ECO:0000313" key="10">
    <source>
        <dbReference type="Proteomes" id="UP001603857"/>
    </source>
</evidence>
<comment type="catalytic activity">
    <reaction evidence="7">
        <text>NAD(+) + H2O = ADP-D-ribose + nicotinamide + H(+)</text>
        <dbReference type="Rhea" id="RHEA:16301"/>
        <dbReference type="ChEBI" id="CHEBI:15377"/>
        <dbReference type="ChEBI" id="CHEBI:15378"/>
        <dbReference type="ChEBI" id="CHEBI:17154"/>
        <dbReference type="ChEBI" id="CHEBI:57540"/>
        <dbReference type="ChEBI" id="CHEBI:57967"/>
        <dbReference type="EC" id="3.2.2.6"/>
    </reaction>
    <physiologicalReaction direction="left-to-right" evidence="7">
        <dbReference type="Rhea" id="RHEA:16302"/>
    </physiologicalReaction>
</comment>
<dbReference type="InterPro" id="IPR027417">
    <property type="entry name" value="P-loop_NTPase"/>
</dbReference>